<dbReference type="GO" id="GO:0016020">
    <property type="term" value="C:membrane"/>
    <property type="evidence" value="ECO:0007669"/>
    <property type="project" value="InterPro"/>
</dbReference>
<comment type="cofactor">
    <cofactor evidence="8">
        <name>FMN</name>
        <dbReference type="ChEBI" id="CHEBI:58210"/>
    </cofactor>
    <text evidence="8">Binds 1 or 2 FMN covalently per subunit.</text>
</comment>
<organism evidence="10 11">
    <name type="scientific">Adlercreutzia equolifaciens</name>
    <dbReference type="NCBI Taxonomy" id="446660"/>
    <lineage>
        <taxon>Bacteria</taxon>
        <taxon>Bacillati</taxon>
        <taxon>Actinomycetota</taxon>
        <taxon>Coriobacteriia</taxon>
        <taxon>Eggerthellales</taxon>
        <taxon>Eggerthellaceae</taxon>
        <taxon>Adlercreutzia</taxon>
    </lineage>
</organism>
<dbReference type="GeneID" id="62678302"/>
<dbReference type="PANTHER" id="PTHR43400:SF7">
    <property type="entry name" value="FAD-DEPENDENT OXIDOREDUCTASE 2 FAD BINDING DOMAIN-CONTAINING PROTEIN"/>
    <property type="match status" value="1"/>
</dbReference>
<comment type="caution">
    <text evidence="10">The sequence shown here is derived from an EMBL/GenBank/DDBJ whole genome shotgun (WGS) entry which is preliminary data.</text>
</comment>
<dbReference type="InterPro" id="IPR027477">
    <property type="entry name" value="Succ_DH/fumarate_Rdtase_cat_sf"/>
</dbReference>
<dbReference type="NCBIfam" id="TIGR01813">
    <property type="entry name" value="flavo_cyto_c"/>
    <property type="match status" value="1"/>
</dbReference>
<dbReference type="PROSITE" id="PS51318">
    <property type="entry name" value="TAT"/>
    <property type="match status" value="1"/>
</dbReference>
<dbReference type="SUPFAM" id="SSF56425">
    <property type="entry name" value="Succinate dehydrogenase/fumarate reductase flavoprotein, catalytic domain"/>
    <property type="match status" value="1"/>
</dbReference>
<dbReference type="InterPro" id="IPR050315">
    <property type="entry name" value="FAD-oxidoreductase_2"/>
</dbReference>
<keyword evidence="5 8" id="KW-0274">FAD</keyword>
<evidence type="ECO:0000313" key="11">
    <source>
        <dbReference type="Proteomes" id="UP000472380"/>
    </source>
</evidence>
<sequence length="615" mass="64487">MSGCSRRQFLTGSALAALGGTLALAGCAPMSHEEAAAKKREAAAGNDKNADGEVTAIGTGMGKHGEFTVEVSAKDGAIDRITVLDSRETPGMGDVAMEKMTQAIIDNQTLAVDTISGATLTSMAFLTAVGSALDAMGESADDWKNREPAAWVSDVELPEEADVVVIGAGGAGFAAAITAANEGKSVVLMDKMGVFGGDTALSGGEMAVPGNWIQVTQGIEDSPENLVSDMLVGGDNKGDPELVAIIANGALDSANWLTYEGGVSWKHDLMQFGGHNIKRSIIPITHSGSEMTTKLTNRVNGMDDIVLIDNTKAVELVTDDAGAVTGVKVENPVTGDTSEVKCKAVVLATGGFGSNVDMRVKYNPEMDDKILSTDSVAAQGDGIVMAEKIGADTIDMEYIQTYPVCDPETGALLYVGDVRLENHGILVNREGDRFVQELDRRDVISNGIKNQTDGVAFLLFDQAAADETGLLKQHADEYENSEARGVIVKGDTLEDVAKAQGVDAAELQKTVEKWNQYCADGKDPDFGYSAEMNVIGDGPYYLMACKPAVHYTMGGLHITPEAEVLTVEGTPIAGLYAAGEVAGHKMGTNRLGSCSMTDIYTFGRIAGKNAADYAA</sequence>
<dbReference type="Pfam" id="PF04205">
    <property type="entry name" value="FMN_bind"/>
    <property type="match status" value="1"/>
</dbReference>
<dbReference type="PANTHER" id="PTHR43400">
    <property type="entry name" value="FUMARATE REDUCTASE"/>
    <property type="match status" value="1"/>
</dbReference>
<dbReference type="Gene3D" id="3.50.50.60">
    <property type="entry name" value="FAD/NAD(P)-binding domain"/>
    <property type="match status" value="1"/>
</dbReference>
<proteinExistence type="inferred from homology"/>
<dbReference type="InterPro" id="IPR010960">
    <property type="entry name" value="Flavocytochrome_c"/>
</dbReference>
<feature type="domain" description="FMN-binding" evidence="9">
    <location>
        <begin position="62"/>
        <end position="136"/>
    </location>
</feature>
<evidence type="ECO:0000256" key="1">
    <source>
        <dbReference type="ARBA" id="ARBA00008040"/>
    </source>
</evidence>
<dbReference type="SMART" id="SM00900">
    <property type="entry name" value="FMN_bind"/>
    <property type="match status" value="1"/>
</dbReference>
<dbReference type="Pfam" id="PF00890">
    <property type="entry name" value="FAD_binding_2"/>
    <property type="match status" value="1"/>
</dbReference>
<dbReference type="PROSITE" id="PS51257">
    <property type="entry name" value="PROKAR_LIPOPROTEIN"/>
    <property type="match status" value="1"/>
</dbReference>
<keyword evidence="4 8" id="KW-0285">Flavoprotein</keyword>
<comment type="cofactor">
    <cofactor evidence="8">
        <name>FAD</name>
        <dbReference type="ChEBI" id="CHEBI:57692"/>
    </cofactor>
    <text evidence="8">Binds 1 FAD per subunit.</text>
</comment>
<feature type="chain" id="PRO_5039751701" description="Urocanate reductase" evidence="8">
    <location>
        <begin position="26"/>
        <end position="615"/>
    </location>
</feature>
<comment type="similarity">
    <text evidence="1 8">Belongs to the FAD-dependent oxidoreductase 2 family. FRD/SDH subfamily.</text>
</comment>
<dbReference type="EC" id="1.3.99.33" evidence="2 8"/>
<dbReference type="SUPFAM" id="SSF51905">
    <property type="entry name" value="FAD/NAD(P)-binding domain"/>
    <property type="match status" value="1"/>
</dbReference>
<dbReference type="Gene3D" id="3.90.1010.20">
    <property type="match status" value="1"/>
</dbReference>
<feature type="signal peptide" evidence="8">
    <location>
        <begin position="1"/>
        <end position="25"/>
    </location>
</feature>
<dbReference type="AlphaFoldDB" id="A0A3E2EGA5"/>
<evidence type="ECO:0000256" key="3">
    <source>
        <dbReference type="ARBA" id="ARBA00015872"/>
    </source>
</evidence>
<dbReference type="InterPro" id="IPR007329">
    <property type="entry name" value="FMN-bd"/>
</dbReference>
<evidence type="ECO:0000313" key="10">
    <source>
        <dbReference type="EMBL" id="MZG28906.1"/>
    </source>
</evidence>
<dbReference type="RefSeq" id="WP_022740565.1">
    <property type="nucleotide sequence ID" value="NZ_CBCTOK010000013.1"/>
</dbReference>
<dbReference type="PRINTS" id="PR00411">
    <property type="entry name" value="PNDRDTASEI"/>
</dbReference>
<reference evidence="10 11" key="1">
    <citation type="submission" date="2019-07" db="EMBL/GenBank/DDBJ databases">
        <title>Draft genome sequence of Adlercreutzia equolifaciens IPLA 37004, a human intestinal strain that does not produces equol from daidzein.</title>
        <authorList>
            <person name="Vazquez L."/>
            <person name="Florez A.B."/>
            <person name="Mayo B."/>
        </authorList>
    </citation>
    <scope>NUCLEOTIDE SEQUENCE [LARGE SCALE GENOMIC DNA]</scope>
    <source>
        <strain evidence="10 11">IPLA 37004</strain>
    </source>
</reference>
<gene>
    <name evidence="10" type="ORF">FM068_10000</name>
</gene>
<evidence type="ECO:0000256" key="2">
    <source>
        <dbReference type="ARBA" id="ARBA00013137"/>
    </source>
</evidence>
<dbReference type="OrthoDB" id="9805351at2"/>
<dbReference type="GO" id="GO:0033765">
    <property type="term" value="F:steroid dehydrogenase activity, acting on the CH-CH group of donors"/>
    <property type="evidence" value="ECO:0007669"/>
    <property type="project" value="UniProtKB-ARBA"/>
</dbReference>
<keyword evidence="8" id="KW-0732">Signal</keyword>
<dbReference type="EMBL" id="VJNE01000026">
    <property type="protein sequence ID" value="MZG28906.1"/>
    <property type="molecule type" value="Genomic_DNA"/>
</dbReference>
<keyword evidence="6 8" id="KW-0560">Oxidoreductase</keyword>
<accession>A0A3E2EGA5</accession>
<evidence type="ECO:0000256" key="8">
    <source>
        <dbReference type="RuleBase" id="RU366062"/>
    </source>
</evidence>
<name>A0A3E2EGA5_9ACTN</name>
<evidence type="ECO:0000256" key="6">
    <source>
        <dbReference type="ARBA" id="ARBA00023002"/>
    </source>
</evidence>
<evidence type="ECO:0000256" key="7">
    <source>
        <dbReference type="ARBA" id="ARBA00049922"/>
    </source>
</evidence>
<evidence type="ECO:0000256" key="4">
    <source>
        <dbReference type="ARBA" id="ARBA00022630"/>
    </source>
</evidence>
<evidence type="ECO:0000256" key="5">
    <source>
        <dbReference type="ARBA" id="ARBA00022827"/>
    </source>
</evidence>
<dbReference type="PRINTS" id="PR00368">
    <property type="entry name" value="FADPNR"/>
</dbReference>
<dbReference type="STRING" id="1384484.AEQU_1715"/>
<dbReference type="InterPro" id="IPR036188">
    <property type="entry name" value="FAD/NAD-bd_sf"/>
</dbReference>
<evidence type="ECO:0000259" key="9">
    <source>
        <dbReference type="SMART" id="SM00900"/>
    </source>
</evidence>
<dbReference type="Proteomes" id="UP000472380">
    <property type="component" value="Unassembled WGS sequence"/>
</dbReference>
<dbReference type="GO" id="GO:0010181">
    <property type="term" value="F:FMN binding"/>
    <property type="evidence" value="ECO:0007669"/>
    <property type="project" value="InterPro"/>
</dbReference>
<dbReference type="InterPro" id="IPR003953">
    <property type="entry name" value="FAD-dep_OxRdtase_2_FAD-bd"/>
</dbReference>
<dbReference type="InterPro" id="IPR006311">
    <property type="entry name" value="TAT_signal"/>
</dbReference>
<dbReference type="Gene3D" id="3.90.700.10">
    <property type="entry name" value="Succinate dehydrogenase/fumarate reductase flavoprotein, catalytic domain"/>
    <property type="match status" value="1"/>
</dbReference>
<comment type="catalytic activity">
    <reaction evidence="7 8">
        <text>dihydrourocanate + A = urocanate + AH2</text>
        <dbReference type="Rhea" id="RHEA:36059"/>
        <dbReference type="ChEBI" id="CHEBI:13193"/>
        <dbReference type="ChEBI" id="CHEBI:17499"/>
        <dbReference type="ChEBI" id="CHEBI:27247"/>
        <dbReference type="ChEBI" id="CHEBI:72991"/>
        <dbReference type="EC" id="1.3.99.33"/>
    </reaction>
</comment>
<protein>
    <recommendedName>
        <fullName evidence="3 8">Urocanate reductase</fullName>
        <ecNumber evidence="2 8">1.3.99.33</ecNumber>
    </recommendedName>
</protein>